<proteinExistence type="inferred from homology"/>
<dbReference type="PANTHER" id="PTHR10314">
    <property type="entry name" value="CYSTATHIONINE BETA-SYNTHASE"/>
    <property type="match status" value="1"/>
</dbReference>
<comment type="catalytic activity">
    <reaction evidence="9">
        <text>O-acetyl-L-serine + hydrogen sulfide = L-cysteine + acetate</text>
        <dbReference type="Rhea" id="RHEA:14829"/>
        <dbReference type="ChEBI" id="CHEBI:29919"/>
        <dbReference type="ChEBI" id="CHEBI:30089"/>
        <dbReference type="ChEBI" id="CHEBI:35235"/>
        <dbReference type="ChEBI" id="CHEBI:58340"/>
        <dbReference type="EC" id="2.5.1.47"/>
    </reaction>
</comment>
<dbReference type="InterPro" id="IPR005859">
    <property type="entry name" value="CysK"/>
</dbReference>
<dbReference type="RefSeq" id="WP_311359878.1">
    <property type="nucleotide sequence ID" value="NZ_JAVRIE010000001.1"/>
</dbReference>
<reference evidence="12 13" key="1">
    <citation type="submission" date="2023-09" db="EMBL/GenBank/DDBJ databases">
        <authorList>
            <person name="Rey-Velasco X."/>
        </authorList>
    </citation>
    <scope>NUCLEOTIDE SEQUENCE [LARGE SCALE GENOMIC DNA]</scope>
    <source>
        <strain evidence="12 13">W409</strain>
    </source>
</reference>
<dbReference type="FunFam" id="3.40.50.1100:FF:000067">
    <property type="entry name" value="Cysteine synthase"/>
    <property type="match status" value="1"/>
</dbReference>
<dbReference type="AlphaFoldDB" id="A0AAW8QYP6"/>
<evidence type="ECO:0000256" key="6">
    <source>
        <dbReference type="ARBA" id="ARBA00022679"/>
    </source>
</evidence>
<dbReference type="Pfam" id="PF00291">
    <property type="entry name" value="PALP"/>
    <property type="match status" value="1"/>
</dbReference>
<evidence type="ECO:0000256" key="5">
    <source>
        <dbReference type="ARBA" id="ARBA00022605"/>
    </source>
</evidence>
<dbReference type="EMBL" id="JAVRIE010000001">
    <property type="protein sequence ID" value="MDT0581063.1"/>
    <property type="molecule type" value="Genomic_DNA"/>
</dbReference>
<evidence type="ECO:0000256" key="10">
    <source>
        <dbReference type="PIRSR" id="PIRSR605856-51"/>
    </source>
</evidence>
<keyword evidence="6 12" id="KW-0808">Transferase</keyword>
<dbReference type="InterPro" id="IPR050214">
    <property type="entry name" value="Cys_Synth/Cystath_Beta-Synth"/>
</dbReference>
<evidence type="ECO:0000256" key="8">
    <source>
        <dbReference type="ARBA" id="ARBA00023192"/>
    </source>
</evidence>
<dbReference type="GO" id="GO:0006535">
    <property type="term" value="P:cysteine biosynthetic process from serine"/>
    <property type="evidence" value="ECO:0007669"/>
    <property type="project" value="InterPro"/>
</dbReference>
<dbReference type="Proteomes" id="UP001249020">
    <property type="component" value="Unassembled WGS sequence"/>
</dbReference>
<dbReference type="InterPro" id="IPR005856">
    <property type="entry name" value="Cys_synth"/>
</dbReference>
<dbReference type="InterPro" id="IPR001926">
    <property type="entry name" value="TrpB-like_PALP"/>
</dbReference>
<protein>
    <recommendedName>
        <fullName evidence="4">cysteine synthase</fullName>
        <ecNumber evidence="4">2.5.1.47</ecNumber>
    </recommendedName>
</protein>
<comment type="similarity">
    <text evidence="3">Belongs to the cysteine synthase/cystathionine beta-synthase family.</text>
</comment>
<dbReference type="CDD" id="cd01561">
    <property type="entry name" value="CBS_like"/>
    <property type="match status" value="1"/>
</dbReference>
<dbReference type="NCBIfam" id="TIGR01136">
    <property type="entry name" value="cysKM"/>
    <property type="match status" value="1"/>
</dbReference>
<accession>A0AAW8QYP6</accession>
<evidence type="ECO:0000256" key="2">
    <source>
        <dbReference type="ARBA" id="ARBA00004962"/>
    </source>
</evidence>
<feature type="domain" description="Tryptophan synthase beta chain-like PALP" evidence="11">
    <location>
        <begin position="34"/>
        <end position="319"/>
    </location>
</feature>
<comment type="pathway">
    <text evidence="2">Amino-acid biosynthesis; L-cysteine biosynthesis; L-cysteine from L-serine: step 2/2.</text>
</comment>
<organism evidence="12 13">
    <name type="scientific">Brumicola blandensis</name>
    <dbReference type="NCBI Taxonomy" id="3075611"/>
    <lineage>
        <taxon>Bacteria</taxon>
        <taxon>Pseudomonadati</taxon>
        <taxon>Pseudomonadota</taxon>
        <taxon>Gammaproteobacteria</taxon>
        <taxon>Alteromonadales</taxon>
        <taxon>Alteromonadaceae</taxon>
        <taxon>Brumicola</taxon>
    </lineage>
</organism>
<evidence type="ECO:0000256" key="9">
    <source>
        <dbReference type="ARBA" id="ARBA00047931"/>
    </source>
</evidence>
<comment type="cofactor">
    <cofactor evidence="1 10">
        <name>pyridoxal 5'-phosphate</name>
        <dbReference type="ChEBI" id="CHEBI:597326"/>
    </cofactor>
</comment>
<gene>
    <name evidence="12" type="primary">cysK</name>
    <name evidence="12" type="ORF">RM544_00775</name>
</gene>
<dbReference type="Gene3D" id="3.40.50.1100">
    <property type="match status" value="2"/>
</dbReference>
<comment type="caution">
    <text evidence="12">The sequence shown here is derived from an EMBL/GenBank/DDBJ whole genome shotgun (WGS) entry which is preliminary data.</text>
</comment>
<dbReference type="InterPro" id="IPR036052">
    <property type="entry name" value="TrpB-like_PALP_sf"/>
</dbReference>
<dbReference type="SUPFAM" id="SSF53686">
    <property type="entry name" value="Tryptophan synthase beta subunit-like PLP-dependent enzymes"/>
    <property type="match status" value="1"/>
</dbReference>
<keyword evidence="5" id="KW-0028">Amino-acid biosynthesis</keyword>
<evidence type="ECO:0000259" key="11">
    <source>
        <dbReference type="Pfam" id="PF00291"/>
    </source>
</evidence>
<sequence length="334" mass="35651">MKAVNVLAVDNQIHSDSSQLDNEVNSGVYASIIDTVGNTPLVALPKLSAEYNVLAKLMAKLEFFNPMSSTKDRPAKAMIDALIRSPDFSENTHIIEATSGNNGVSCAWLCAIYDIRLTIVIPEHMSLERRKMIKHFGAELVTTPKALGTKGAIDLAKELVAKDPNAVSLDQFSNCHNADAHAQSTATEIWRDTAGQVDIFVAGVGTGGSITGIGKTLKKYNPQVHIVAVEPKSCPILSTGRKGIHAIQGLSSGHVPELLDRGVLDEILTVSDDDALDMARKLARTEGIAVGISSGATVAAAIRLAQMPEHTGKNMVMICADTAERYYSTALFGE</sequence>
<keyword evidence="13" id="KW-1185">Reference proteome</keyword>
<evidence type="ECO:0000256" key="3">
    <source>
        <dbReference type="ARBA" id="ARBA00007103"/>
    </source>
</evidence>
<name>A0AAW8QYP6_9ALTE</name>
<keyword evidence="7 10" id="KW-0663">Pyridoxal phosphate</keyword>
<evidence type="ECO:0000313" key="12">
    <source>
        <dbReference type="EMBL" id="MDT0581063.1"/>
    </source>
</evidence>
<dbReference type="GO" id="GO:0005737">
    <property type="term" value="C:cytoplasm"/>
    <property type="evidence" value="ECO:0007669"/>
    <property type="project" value="UniProtKB-ARBA"/>
</dbReference>
<dbReference type="EC" id="2.5.1.47" evidence="4"/>
<keyword evidence="8" id="KW-0198">Cysteine biosynthesis</keyword>
<feature type="modified residue" description="N6-(pyridoxal phosphate)lysine" evidence="10">
    <location>
        <position position="71"/>
    </location>
</feature>
<evidence type="ECO:0000256" key="4">
    <source>
        <dbReference type="ARBA" id="ARBA00012681"/>
    </source>
</evidence>
<evidence type="ECO:0000313" key="13">
    <source>
        <dbReference type="Proteomes" id="UP001249020"/>
    </source>
</evidence>
<dbReference type="NCBIfam" id="TIGR01139">
    <property type="entry name" value="cysK"/>
    <property type="match status" value="1"/>
</dbReference>
<evidence type="ECO:0000256" key="7">
    <source>
        <dbReference type="ARBA" id="ARBA00022898"/>
    </source>
</evidence>
<dbReference type="GO" id="GO:0004124">
    <property type="term" value="F:cysteine synthase activity"/>
    <property type="evidence" value="ECO:0007669"/>
    <property type="project" value="UniProtKB-EC"/>
</dbReference>
<evidence type="ECO:0000256" key="1">
    <source>
        <dbReference type="ARBA" id="ARBA00001933"/>
    </source>
</evidence>